<comment type="caution">
    <text evidence="2">The sequence shown here is derived from an EMBL/GenBank/DDBJ whole genome shotgun (WGS) entry which is preliminary data.</text>
</comment>
<protein>
    <submittedName>
        <fullName evidence="2">Uncharacterized protein</fullName>
    </submittedName>
</protein>
<dbReference type="AlphaFoldDB" id="A0A835PZL1"/>
<keyword evidence="3" id="KW-1185">Reference proteome</keyword>
<gene>
    <name evidence="2" type="ORF">HPP92_021683</name>
</gene>
<evidence type="ECO:0000256" key="1">
    <source>
        <dbReference type="SAM" id="MobiDB-lite"/>
    </source>
</evidence>
<evidence type="ECO:0000313" key="3">
    <source>
        <dbReference type="Proteomes" id="UP000636800"/>
    </source>
</evidence>
<dbReference type="Proteomes" id="UP000636800">
    <property type="component" value="Chromosome 11"/>
</dbReference>
<reference evidence="2 3" key="1">
    <citation type="journal article" date="2020" name="Nat. Food">
        <title>A phased Vanilla planifolia genome enables genetic improvement of flavour and production.</title>
        <authorList>
            <person name="Hasing T."/>
            <person name="Tang H."/>
            <person name="Brym M."/>
            <person name="Khazi F."/>
            <person name="Huang T."/>
            <person name="Chambers A.H."/>
        </authorList>
    </citation>
    <scope>NUCLEOTIDE SEQUENCE [LARGE SCALE GENOMIC DNA]</scope>
    <source>
        <tissue evidence="2">Leaf</tissue>
    </source>
</reference>
<feature type="region of interest" description="Disordered" evidence="1">
    <location>
        <begin position="22"/>
        <end position="58"/>
    </location>
</feature>
<proteinExistence type="predicted"/>
<sequence length="165" mass="17647">MREVMMPRRGLRWVVQAAQNSDLARHEADALESPAPAPQPSEPPAEKPKSPKEGTGFPESGLVDFSNWALRGFQPTVILTAVTTVINRLLLLGDEMIGPRGSEGDRQGMLSAPAVCGRRRRGFGEEAFSDETVEGGRITAGQVSAAVTDLVVAVFCLVSVESSPF</sequence>
<dbReference type="EMBL" id="JADCNL010000011">
    <property type="protein sequence ID" value="KAG0461386.1"/>
    <property type="molecule type" value="Genomic_DNA"/>
</dbReference>
<name>A0A835PZL1_VANPL</name>
<dbReference type="OrthoDB" id="185373at2759"/>
<organism evidence="2 3">
    <name type="scientific">Vanilla planifolia</name>
    <name type="common">Vanilla</name>
    <dbReference type="NCBI Taxonomy" id="51239"/>
    <lineage>
        <taxon>Eukaryota</taxon>
        <taxon>Viridiplantae</taxon>
        <taxon>Streptophyta</taxon>
        <taxon>Embryophyta</taxon>
        <taxon>Tracheophyta</taxon>
        <taxon>Spermatophyta</taxon>
        <taxon>Magnoliopsida</taxon>
        <taxon>Liliopsida</taxon>
        <taxon>Asparagales</taxon>
        <taxon>Orchidaceae</taxon>
        <taxon>Vanilloideae</taxon>
        <taxon>Vanilleae</taxon>
        <taxon>Vanilla</taxon>
    </lineage>
</organism>
<accession>A0A835PZL1</accession>
<evidence type="ECO:0000313" key="2">
    <source>
        <dbReference type="EMBL" id="KAG0461386.1"/>
    </source>
</evidence>